<dbReference type="InterPro" id="IPR007059">
    <property type="entry name" value="DmsC"/>
</dbReference>
<dbReference type="RefSeq" id="WP_066664739.1">
    <property type="nucleotide sequence ID" value="NZ_CP011402.1"/>
</dbReference>
<keyword evidence="1" id="KW-0812">Transmembrane</keyword>
<feature type="transmembrane region" description="Helical" evidence="1">
    <location>
        <begin position="12"/>
        <end position="34"/>
    </location>
</feature>
<organism evidence="2 3">
    <name type="scientific">Denitrobacterium detoxificans</name>
    <dbReference type="NCBI Taxonomy" id="79604"/>
    <lineage>
        <taxon>Bacteria</taxon>
        <taxon>Bacillati</taxon>
        <taxon>Actinomycetota</taxon>
        <taxon>Coriobacteriia</taxon>
        <taxon>Eggerthellales</taxon>
        <taxon>Eggerthellaceae</taxon>
        <taxon>Denitrobacterium</taxon>
    </lineage>
</organism>
<dbReference type="GO" id="GO:0009389">
    <property type="term" value="F:dimethyl sulfoxide reductase activity"/>
    <property type="evidence" value="ECO:0007669"/>
    <property type="project" value="TreeGrafter"/>
</dbReference>
<evidence type="ECO:0000313" key="2">
    <source>
        <dbReference type="EMBL" id="SEO96968.1"/>
    </source>
</evidence>
<keyword evidence="1" id="KW-0472">Membrane</keyword>
<feature type="transmembrane region" description="Helical" evidence="1">
    <location>
        <begin position="233"/>
        <end position="255"/>
    </location>
</feature>
<dbReference type="PANTHER" id="PTHR38095">
    <property type="entry name" value="ANAEROBIC DIMETHYL SULFOXIDE REDUCTASE CHAIN YNFH"/>
    <property type="match status" value="1"/>
</dbReference>
<feature type="transmembrane region" description="Helical" evidence="1">
    <location>
        <begin position="267"/>
        <end position="287"/>
    </location>
</feature>
<dbReference type="GO" id="GO:0005886">
    <property type="term" value="C:plasma membrane"/>
    <property type="evidence" value="ECO:0007669"/>
    <property type="project" value="TreeGrafter"/>
</dbReference>
<dbReference type="PATRIC" id="fig|79604.3.peg.246"/>
<keyword evidence="3" id="KW-1185">Reference proteome</keyword>
<feature type="transmembrane region" description="Helical" evidence="1">
    <location>
        <begin position="55"/>
        <end position="76"/>
    </location>
</feature>
<proteinExistence type="predicted"/>
<evidence type="ECO:0000256" key="1">
    <source>
        <dbReference type="SAM" id="Phobius"/>
    </source>
</evidence>
<evidence type="ECO:0000313" key="3">
    <source>
        <dbReference type="Proteomes" id="UP000182975"/>
    </source>
</evidence>
<gene>
    <name evidence="2" type="ORF">SAMN02910314_01778</name>
</gene>
<feature type="transmembrane region" description="Helical" evidence="1">
    <location>
        <begin position="190"/>
        <end position="213"/>
    </location>
</feature>
<dbReference type="KEGG" id="ddt:AAY81_01180"/>
<protein>
    <submittedName>
        <fullName evidence="2">Anaerobic dimethyl sulfoxide reductase subunit C (DMSO reductase anchor subunit)</fullName>
    </submittedName>
</protein>
<dbReference type="Pfam" id="PF04976">
    <property type="entry name" value="DmsC"/>
    <property type="match status" value="1"/>
</dbReference>
<feature type="transmembrane region" description="Helical" evidence="1">
    <location>
        <begin position="125"/>
        <end position="145"/>
    </location>
</feature>
<dbReference type="EMBL" id="FOEC01000014">
    <property type="protein sequence ID" value="SEO96968.1"/>
    <property type="molecule type" value="Genomic_DNA"/>
</dbReference>
<dbReference type="PANTHER" id="PTHR38095:SF2">
    <property type="entry name" value="ANAEROBIC DIMETHYL SULFOXIDE REDUCTASE CHAIN C"/>
    <property type="match status" value="1"/>
</dbReference>
<feature type="transmembrane region" description="Helical" evidence="1">
    <location>
        <begin position="96"/>
        <end position="113"/>
    </location>
</feature>
<dbReference type="GO" id="GO:0009390">
    <property type="term" value="C:dimethyl sulfoxide reductase complex"/>
    <property type="evidence" value="ECO:0007669"/>
    <property type="project" value="TreeGrafter"/>
</dbReference>
<accession>A0A172S093</accession>
<dbReference type="AlphaFoldDB" id="A0A172S093"/>
<sequence length="295" mass="31030">MGSGMEIALANALGEITLALFTSLAPASAIAYVLMELPLFSRSLPEDSRASLNKALSLPLVLCMVGLIASATHLGNPANALYVIMGIGRSPLSNEVSAAVAFLACAALIWLIGFAEGRHRTLQRVLMILVIPAALVFIGFVSFAYNVSTIITWATPFVPASIALGAFALGPVIASLGMHVAGCDAKSSRIGWALIVVSVTAAVALFAVYTLQMGALSQVSNYLYSVRDIAPEYGWLLVAYAVLAVAASVVHVLSFRSNVGHPFALRLTASMLMLLALFAMRFAFYLLHLTVGLGV</sequence>
<name>A0A172S093_9ACTN</name>
<dbReference type="STRING" id="79604.AAY81_01180"/>
<dbReference type="Proteomes" id="UP000182975">
    <property type="component" value="Unassembled WGS sequence"/>
</dbReference>
<keyword evidence="1" id="KW-1133">Transmembrane helix</keyword>
<reference evidence="3" key="1">
    <citation type="submission" date="2016-10" db="EMBL/GenBank/DDBJ databases">
        <authorList>
            <person name="Varghese N."/>
        </authorList>
    </citation>
    <scope>NUCLEOTIDE SEQUENCE [LARGE SCALE GENOMIC DNA]</scope>
    <source>
        <strain evidence="3">DSM 21843</strain>
    </source>
</reference>
<feature type="transmembrane region" description="Helical" evidence="1">
    <location>
        <begin position="157"/>
        <end position="178"/>
    </location>
</feature>
<dbReference type="GO" id="GO:0019645">
    <property type="term" value="P:anaerobic electron transport chain"/>
    <property type="evidence" value="ECO:0007669"/>
    <property type="project" value="InterPro"/>
</dbReference>